<dbReference type="PANTHER" id="PTHR33941:SF11">
    <property type="entry name" value="BACTERIAL MICROCOMPARTMENT SHELL PROTEIN PDUJ"/>
    <property type="match status" value="1"/>
</dbReference>
<name>A0ABS6JKK7_9BACI</name>
<feature type="domain" description="BMC" evidence="2">
    <location>
        <begin position="4"/>
        <end position="88"/>
    </location>
</feature>
<dbReference type="Pfam" id="PF00936">
    <property type="entry name" value="BMC"/>
    <property type="match status" value="1"/>
</dbReference>
<dbReference type="PROSITE" id="PS51930">
    <property type="entry name" value="BMC_2"/>
    <property type="match status" value="1"/>
</dbReference>
<dbReference type="SMART" id="SM00877">
    <property type="entry name" value="BMC"/>
    <property type="match status" value="1"/>
</dbReference>
<dbReference type="InterPro" id="IPR050575">
    <property type="entry name" value="BMC_shell"/>
</dbReference>
<reference evidence="3 4" key="1">
    <citation type="submission" date="2021-06" db="EMBL/GenBank/DDBJ databases">
        <title>Bacillus sp. RD4P76, an endophyte from a halophyte.</title>
        <authorList>
            <person name="Sun J.-Q."/>
        </authorList>
    </citation>
    <scope>NUCLEOTIDE SEQUENCE [LARGE SCALE GENOMIC DNA]</scope>
    <source>
        <strain evidence="3 4">CGMCC 1.15917</strain>
    </source>
</reference>
<dbReference type="EMBL" id="JAHQCS010000169">
    <property type="protein sequence ID" value="MBU9714220.1"/>
    <property type="molecule type" value="Genomic_DNA"/>
</dbReference>
<sequence>MERPLGIIEVIGMVSAIACVDAMVKTAFVDVYNIERTGSGMITIMIEGDLASVQAALEVGADVAQSKGELVAVRAIARPYDGLEKLIPRENKGGDT</sequence>
<dbReference type="InterPro" id="IPR000249">
    <property type="entry name" value="BMC_dom"/>
</dbReference>
<evidence type="ECO:0000313" key="3">
    <source>
        <dbReference type="EMBL" id="MBU9714220.1"/>
    </source>
</evidence>
<organism evidence="3 4">
    <name type="scientific">Evansella tamaricis</name>
    <dbReference type="NCBI Taxonomy" id="2069301"/>
    <lineage>
        <taxon>Bacteria</taxon>
        <taxon>Bacillati</taxon>
        <taxon>Bacillota</taxon>
        <taxon>Bacilli</taxon>
        <taxon>Bacillales</taxon>
        <taxon>Bacillaceae</taxon>
        <taxon>Evansella</taxon>
    </lineage>
</organism>
<proteinExistence type="inferred from homology"/>
<protein>
    <submittedName>
        <fullName evidence="3">BMC domain-containing protein</fullName>
    </submittedName>
</protein>
<gene>
    <name evidence="3" type="ORF">KS419_21000</name>
</gene>
<comment type="similarity">
    <text evidence="1">Belongs to the bacterial microcompartments protein family.</text>
</comment>
<dbReference type="InterPro" id="IPR044872">
    <property type="entry name" value="CcmK/CsoS1_BMC"/>
</dbReference>
<dbReference type="CDD" id="cd07045">
    <property type="entry name" value="BMC_CcmK_like"/>
    <property type="match status" value="1"/>
</dbReference>
<comment type="caution">
    <text evidence="3">The sequence shown here is derived from an EMBL/GenBank/DDBJ whole genome shotgun (WGS) entry which is preliminary data.</text>
</comment>
<evidence type="ECO:0000256" key="1">
    <source>
        <dbReference type="PROSITE-ProRule" id="PRU01278"/>
    </source>
</evidence>
<evidence type="ECO:0000313" key="4">
    <source>
        <dbReference type="Proteomes" id="UP000784880"/>
    </source>
</evidence>
<dbReference type="RefSeq" id="WP_217068605.1">
    <property type="nucleotide sequence ID" value="NZ_JAHQCS010000169.1"/>
</dbReference>
<dbReference type="Proteomes" id="UP000784880">
    <property type="component" value="Unassembled WGS sequence"/>
</dbReference>
<keyword evidence="4" id="KW-1185">Reference proteome</keyword>
<evidence type="ECO:0000259" key="2">
    <source>
        <dbReference type="PROSITE" id="PS51930"/>
    </source>
</evidence>
<accession>A0ABS6JKK7</accession>
<dbReference type="PANTHER" id="PTHR33941">
    <property type="entry name" value="PROPANEDIOL UTILIZATION PROTEIN PDUA"/>
    <property type="match status" value="1"/>
</dbReference>